<proteinExistence type="predicted"/>
<gene>
    <name evidence="1" type="ORF">OSH00_16965</name>
</gene>
<protein>
    <recommendedName>
        <fullName evidence="3">SWIM-type domain-containing protein</fullName>
    </recommendedName>
</protein>
<evidence type="ECO:0000313" key="1">
    <source>
        <dbReference type="EMBL" id="MCX5469417.1"/>
    </source>
</evidence>
<name>A0A9X3II34_9GAMM</name>
<organism evidence="1 2">
    <name type="scientific">Acinetobacter nematophilus</name>
    <dbReference type="NCBI Taxonomy" id="2994642"/>
    <lineage>
        <taxon>Bacteria</taxon>
        <taxon>Pseudomonadati</taxon>
        <taxon>Pseudomonadota</taxon>
        <taxon>Gammaproteobacteria</taxon>
        <taxon>Moraxellales</taxon>
        <taxon>Moraxellaceae</taxon>
        <taxon>Acinetobacter</taxon>
    </lineage>
</organism>
<evidence type="ECO:0008006" key="3">
    <source>
        <dbReference type="Google" id="ProtNLM"/>
    </source>
</evidence>
<reference evidence="1" key="1">
    <citation type="submission" date="2022-11" db="EMBL/GenBank/DDBJ databases">
        <title>Biodiversity and phylogenetic relationships of bacteria.</title>
        <authorList>
            <person name="Machado R.A.R."/>
            <person name="Bhat A."/>
            <person name="Loulou A."/>
            <person name="Kallel S."/>
        </authorList>
    </citation>
    <scope>NUCLEOTIDE SEQUENCE</scope>
    <source>
        <strain evidence="1">A-IN1</strain>
    </source>
</reference>
<accession>A0A9X3II34</accession>
<sequence length="718" mass="82310">MSWQIYSQYDEDSLIMHSNAGLLRRAHKALNDVELLRQSADQLLFKVEECEVQLPEAGITKAQCNCSAQGCCKHILTSILWVQENVSHFSTIDSSQDCSSDYKFENSTESPPQQHTHSATTAVGQNTLSAKEKLLNFDPNKIQKQAGKANIRLAYEFIQNWLAQPEQCQIDIQTNKISFLTDLSSDPVLLYPATGFEGILSEINGKQKIAAHLACVAYFFLQHAPEKWQWSIELSEQQHHSSQHLSLDDREFIEELKIICQHFIQQGLSHLAKESAMSLHILNMQARAQNLPRLGSLLRALHGTMRQFLEDDVQVDEQQIYNQLAHLYAYLTALSEIESLNPEFQTEALAKLRGVVKRDYQNETIAHLIPLGCEWWSTESGAHGLTVCFWDVSEQQLKEVTQARANHLDRTFDMHSAANTGIWGSSLSFLLQHQLELTHAKSSSETQLSASTDTRFLQKGSFNELTISDLDQMNIGISQWETLHKILVPHSSLEQLKSRYVLLRHRHINAPELNELEQYFEYRVTDQQDIGLKLVIPIEPEYRVRIKHLTHLIQNEKILATLVRVETTQQQLQFIPCSVIWQSPKGLKIFSLDYDHPIQKKSSLAELITGRIEKLLEQKKQWQKQQHLSALEMLVLETQSLLEFYANTGRSQFDRDDQIKLNDLAQQFADLGLSFIYNTLQMDATEDTLATQLLKWRHVLLQLQRLNQRVALEGQVTS</sequence>
<dbReference type="RefSeq" id="WP_266131412.1">
    <property type="nucleotide sequence ID" value="NZ_JAPKMY010000011.1"/>
</dbReference>
<comment type="caution">
    <text evidence="1">The sequence shown here is derived from an EMBL/GenBank/DDBJ whole genome shotgun (WGS) entry which is preliminary data.</text>
</comment>
<dbReference type="AlphaFoldDB" id="A0A9X3II34"/>
<dbReference type="EMBL" id="JAPKMY010000011">
    <property type="protein sequence ID" value="MCX5469417.1"/>
    <property type="molecule type" value="Genomic_DNA"/>
</dbReference>
<evidence type="ECO:0000313" key="2">
    <source>
        <dbReference type="Proteomes" id="UP001146019"/>
    </source>
</evidence>
<keyword evidence="2" id="KW-1185">Reference proteome</keyword>
<dbReference type="Proteomes" id="UP001146019">
    <property type="component" value="Unassembled WGS sequence"/>
</dbReference>